<dbReference type="AlphaFoldDB" id="A0A1H0Q5J2"/>
<name>A0A1H0Q5J2_9ACTN</name>
<dbReference type="EMBL" id="FNJR01000002">
    <property type="protein sequence ID" value="SDP12672.1"/>
    <property type="molecule type" value="Genomic_DNA"/>
</dbReference>
<dbReference type="STRING" id="405564.SAMN04487905_10293"/>
<gene>
    <name evidence="1" type="ORF">SAMN04487905_10293</name>
</gene>
<reference evidence="2" key="1">
    <citation type="submission" date="2016-10" db="EMBL/GenBank/DDBJ databases">
        <authorList>
            <person name="Varghese N."/>
            <person name="Submissions S."/>
        </authorList>
    </citation>
    <scope>NUCLEOTIDE SEQUENCE [LARGE SCALE GENOMIC DNA]</scope>
    <source>
        <strain evidence="2">DSM 46732</strain>
    </source>
</reference>
<dbReference type="Proteomes" id="UP000199497">
    <property type="component" value="Unassembled WGS sequence"/>
</dbReference>
<protein>
    <submittedName>
        <fullName evidence="1">Uncharacterized protein</fullName>
    </submittedName>
</protein>
<sequence>MRSGASCFIEPSIGQRDELGAVSFRVPTGVRRERVEVSWPDQPVRGAEPKVTPVGQA</sequence>
<keyword evidence="2" id="KW-1185">Reference proteome</keyword>
<proteinExistence type="predicted"/>
<dbReference type="RefSeq" id="WP_170837296.1">
    <property type="nucleotide sequence ID" value="NZ_FNJR01000002.1"/>
</dbReference>
<organism evidence="1 2">
    <name type="scientific">Actinopolyspora xinjiangensis</name>
    <dbReference type="NCBI Taxonomy" id="405564"/>
    <lineage>
        <taxon>Bacteria</taxon>
        <taxon>Bacillati</taxon>
        <taxon>Actinomycetota</taxon>
        <taxon>Actinomycetes</taxon>
        <taxon>Actinopolysporales</taxon>
        <taxon>Actinopolysporaceae</taxon>
        <taxon>Actinopolyspora</taxon>
    </lineage>
</organism>
<accession>A0A1H0Q5J2</accession>
<evidence type="ECO:0000313" key="2">
    <source>
        <dbReference type="Proteomes" id="UP000199497"/>
    </source>
</evidence>
<evidence type="ECO:0000313" key="1">
    <source>
        <dbReference type="EMBL" id="SDP12672.1"/>
    </source>
</evidence>